<organism evidence="3 4">
    <name type="scientific">Fusobacterium phage Fnu1</name>
    <dbReference type="NCBI Taxonomy" id="2530024"/>
    <lineage>
        <taxon>Viruses</taxon>
        <taxon>Duplodnaviria</taxon>
        <taxon>Heunggongvirae</taxon>
        <taxon>Uroviricota</taxon>
        <taxon>Caudoviricetes</taxon>
        <taxon>Latrobevirus</taxon>
        <taxon>Latrobevirus FNU1</taxon>
    </lineage>
</organism>
<keyword evidence="3" id="KW-0418">Kinase</keyword>
<keyword evidence="3" id="KW-0808">Transferase</keyword>
<accession>A0A481W5L8</accession>
<protein>
    <submittedName>
        <fullName evidence="3">Hybrid sensor histidine kinase/response regulator</fullName>
    </submittedName>
</protein>
<proteinExistence type="predicted"/>
<dbReference type="KEGG" id="vg:65071814"/>
<keyword evidence="2" id="KW-0472">Membrane</keyword>
<dbReference type="GO" id="GO:0016301">
    <property type="term" value="F:kinase activity"/>
    <property type="evidence" value="ECO:0007669"/>
    <property type="project" value="UniProtKB-KW"/>
</dbReference>
<keyword evidence="1" id="KW-0175">Coiled coil</keyword>
<feature type="coiled-coil region" evidence="1">
    <location>
        <begin position="75"/>
        <end position="102"/>
    </location>
</feature>
<dbReference type="GeneID" id="65071814"/>
<feature type="transmembrane region" description="Helical" evidence="2">
    <location>
        <begin position="5"/>
        <end position="21"/>
    </location>
</feature>
<keyword evidence="2" id="KW-1133">Transmembrane helix</keyword>
<evidence type="ECO:0000313" key="4">
    <source>
        <dbReference type="Proteomes" id="UP000292160"/>
    </source>
</evidence>
<keyword evidence="4" id="KW-1185">Reference proteome</keyword>
<evidence type="ECO:0000313" key="3">
    <source>
        <dbReference type="EMBL" id="QBJ04159.1"/>
    </source>
</evidence>
<keyword evidence="2" id="KW-0812">Transmembrane</keyword>
<reference evidence="3 4" key="1">
    <citation type="submission" date="2019-02" db="EMBL/GenBank/DDBJ databases">
        <title>Genomic, morphological and functional characterisation of novel bacteriophage Fnu1 capable of disrupt Fusobacterium nucleatum biofilm.</title>
        <authorList>
            <person name="Kabwe M."/>
            <person name="Brown T.L."/>
            <person name="Dashper S."/>
            <person name="Speirs L."/>
            <person name="Ku H."/>
            <person name="Petrovski S."/>
            <person name="Chan H.T."/>
            <person name="Lock P."/>
            <person name="Tucci J."/>
        </authorList>
    </citation>
    <scope>NUCLEOTIDE SEQUENCE [LARGE SCALE GENOMIC DNA]</scope>
</reference>
<sequence>MINLIVIICIGIVLYILKLVMNKIKEKQEKKLKERINKLTKLQYYTYRYYSNSGKDIIMRELVLDNIEYWEELYVSNLYLTMKRIQNINEELEQRVLFQSARREYNCLKLDVLEKIYKEMKRIRDLESFKEV</sequence>
<evidence type="ECO:0000256" key="2">
    <source>
        <dbReference type="SAM" id="Phobius"/>
    </source>
</evidence>
<evidence type="ECO:0000256" key="1">
    <source>
        <dbReference type="SAM" id="Coils"/>
    </source>
</evidence>
<dbReference type="Proteomes" id="UP000292160">
    <property type="component" value="Segment"/>
</dbReference>
<dbReference type="RefSeq" id="YP_010082806.1">
    <property type="nucleotide sequence ID" value="NC_055035.1"/>
</dbReference>
<dbReference type="EMBL" id="MK554696">
    <property type="protein sequence ID" value="QBJ04159.1"/>
    <property type="molecule type" value="Genomic_DNA"/>
</dbReference>
<name>A0A481W5L8_9CAUD</name>